<dbReference type="GO" id="GO:0016787">
    <property type="term" value="F:hydrolase activity"/>
    <property type="evidence" value="ECO:0007669"/>
    <property type="project" value="UniProtKB-KW"/>
</dbReference>
<gene>
    <name evidence="9" type="ORF">WJX81_001278</name>
</gene>
<accession>A0AAW1SJQ2</accession>
<feature type="domain" description="DNA2/NAM7 helicase-like C-terminal" evidence="8">
    <location>
        <begin position="508"/>
        <end position="547"/>
    </location>
</feature>
<evidence type="ECO:0000256" key="5">
    <source>
        <dbReference type="ARBA" id="ARBA00022840"/>
    </source>
</evidence>
<dbReference type="SUPFAM" id="SSF52540">
    <property type="entry name" value="P-loop containing nucleoside triphosphate hydrolases"/>
    <property type="match status" value="1"/>
</dbReference>
<keyword evidence="5" id="KW-0067">ATP-binding</keyword>
<dbReference type="Gene3D" id="3.40.50.300">
    <property type="entry name" value="P-loop containing nucleotide triphosphate hydrolases"/>
    <property type="match status" value="2"/>
</dbReference>
<dbReference type="InterPro" id="IPR050534">
    <property type="entry name" value="Coronavir_polyprotein_1ab"/>
</dbReference>
<dbReference type="PANTHER" id="PTHR43788:SF13">
    <property type="entry name" value="REGULATOR OF NONSENSE TRANSCRIPTS 1"/>
    <property type="match status" value="1"/>
</dbReference>
<protein>
    <recommendedName>
        <fullName evidence="11">AAA+ ATPase domain-containing protein</fullName>
    </recommendedName>
</protein>
<dbReference type="PANTHER" id="PTHR43788">
    <property type="entry name" value="DNA2/NAM7 HELICASE FAMILY MEMBER"/>
    <property type="match status" value="1"/>
</dbReference>
<dbReference type="AlphaFoldDB" id="A0AAW1SJQ2"/>
<evidence type="ECO:0000256" key="3">
    <source>
        <dbReference type="ARBA" id="ARBA00022801"/>
    </source>
</evidence>
<dbReference type="Proteomes" id="UP001445335">
    <property type="component" value="Unassembled WGS sequence"/>
</dbReference>
<comment type="caution">
    <text evidence="9">The sequence shown here is derived from an EMBL/GenBank/DDBJ whole genome shotgun (WGS) entry which is preliminary data.</text>
</comment>
<comment type="similarity">
    <text evidence="1">Belongs to the DNA2/NAM7 helicase family.</text>
</comment>
<proteinExistence type="inferred from homology"/>
<feature type="compositionally biased region" description="Low complexity" evidence="6">
    <location>
        <begin position="70"/>
        <end position="79"/>
    </location>
</feature>
<keyword evidence="2" id="KW-0547">Nucleotide-binding</keyword>
<dbReference type="GO" id="GO:0043139">
    <property type="term" value="F:5'-3' DNA helicase activity"/>
    <property type="evidence" value="ECO:0007669"/>
    <property type="project" value="TreeGrafter"/>
</dbReference>
<dbReference type="Pfam" id="PF13086">
    <property type="entry name" value="AAA_11"/>
    <property type="match status" value="2"/>
</dbReference>
<keyword evidence="10" id="KW-1185">Reference proteome</keyword>
<dbReference type="Pfam" id="PF13087">
    <property type="entry name" value="AAA_12"/>
    <property type="match status" value="2"/>
</dbReference>
<keyword evidence="4" id="KW-0347">Helicase</keyword>
<dbReference type="InterPro" id="IPR041677">
    <property type="entry name" value="DNA2/NAM7_AAA_11"/>
</dbReference>
<dbReference type="Gene3D" id="2.40.30.270">
    <property type="match status" value="1"/>
</dbReference>
<evidence type="ECO:0000256" key="2">
    <source>
        <dbReference type="ARBA" id="ARBA00022741"/>
    </source>
</evidence>
<feature type="domain" description="DNA2/NAM7 helicase-like C-terminal" evidence="8">
    <location>
        <begin position="561"/>
        <end position="636"/>
    </location>
</feature>
<reference evidence="9 10" key="1">
    <citation type="journal article" date="2024" name="Nat. Commun.">
        <title>Phylogenomics reveals the evolutionary origins of lichenization in chlorophyte algae.</title>
        <authorList>
            <person name="Puginier C."/>
            <person name="Libourel C."/>
            <person name="Otte J."/>
            <person name="Skaloud P."/>
            <person name="Haon M."/>
            <person name="Grisel S."/>
            <person name="Petersen M."/>
            <person name="Berrin J.G."/>
            <person name="Delaux P.M."/>
            <person name="Dal Grande F."/>
            <person name="Keller J."/>
        </authorList>
    </citation>
    <scope>NUCLEOTIDE SEQUENCE [LARGE SCALE GENOMIC DNA]</scope>
    <source>
        <strain evidence="9 10">SAG 245.80</strain>
    </source>
</reference>
<evidence type="ECO:0000256" key="4">
    <source>
        <dbReference type="ARBA" id="ARBA00022806"/>
    </source>
</evidence>
<evidence type="ECO:0000259" key="7">
    <source>
        <dbReference type="Pfam" id="PF13086"/>
    </source>
</evidence>
<name>A0AAW1SJQ2_9CHLO</name>
<evidence type="ECO:0000256" key="1">
    <source>
        <dbReference type="ARBA" id="ARBA00007913"/>
    </source>
</evidence>
<dbReference type="EMBL" id="JALJOU010000002">
    <property type="protein sequence ID" value="KAK9845746.1"/>
    <property type="molecule type" value="Genomic_DNA"/>
</dbReference>
<feature type="region of interest" description="Disordered" evidence="6">
    <location>
        <begin position="1"/>
        <end position="28"/>
    </location>
</feature>
<sequence>MSHPARPSCQAKGAERAAGARTRSKLSSRKSVLLELQRLAGAGPRAAIAAPPKPFLEALEDLAQASGKDAAAGAAAAPRGRGRGARRGVQHERLAAHRSAFEAALVAELKVEWAACEERMREWPRARLQAAGLALFDLRAEPSGALFRDAIMRFCGAERSAPLPQHALGPGDIVLVSRGQPDESAVEGVVMEAARSWLRVALPEALAGNLRGPGFRLDLFANTTAHERCVAALADFSRPPGADAPATIALRRALAGADSPDTLQTLAALPPEWARGAAGRERRAEARLRLRAPSAGLNPSQVTAVEAALGRTLTLWQGPPGTGKTATLVALLGAAAAGAIGRGGQALAVAASNVAADNLAAGLLAAGVRVVRLGQPAKVAPALRACTLEALMAGRPAGATAALLRQQAAKAGGTSRHTAREQALRLEERAADEVLGGADVVAATCVGAGDARLVGRGFRLAVLDEACQATEPAALVALLQGCQAAVLVGDPRQLPPTVLSRAAADLGLSVSLFERLARQGLPALLLDTQYRMHPALAAFPGQAFYAAAALLAAGGLAGGAADLGVITPYSGQVRELHGALQRVLRPAIAQGLEVKSVDGFQGREKEVILFSAVRANAARSVGFLADARRLNVALTRTGLK</sequence>
<dbReference type="InterPro" id="IPR027417">
    <property type="entry name" value="P-loop_NTPase"/>
</dbReference>
<feature type="domain" description="DNA2/NAM7 helicase helicase" evidence="7">
    <location>
        <begin position="297"/>
        <end position="408"/>
    </location>
</feature>
<dbReference type="InterPro" id="IPR047187">
    <property type="entry name" value="SF1_C_Upf1"/>
</dbReference>
<evidence type="ECO:0000259" key="8">
    <source>
        <dbReference type="Pfam" id="PF13087"/>
    </source>
</evidence>
<dbReference type="InterPro" id="IPR041679">
    <property type="entry name" value="DNA2/NAM7-like_C"/>
</dbReference>
<feature type="domain" description="DNA2/NAM7 helicase helicase" evidence="7">
    <location>
        <begin position="414"/>
        <end position="501"/>
    </location>
</feature>
<evidence type="ECO:0000256" key="6">
    <source>
        <dbReference type="SAM" id="MobiDB-lite"/>
    </source>
</evidence>
<evidence type="ECO:0008006" key="11">
    <source>
        <dbReference type="Google" id="ProtNLM"/>
    </source>
</evidence>
<evidence type="ECO:0000313" key="9">
    <source>
        <dbReference type="EMBL" id="KAK9845746.1"/>
    </source>
</evidence>
<dbReference type="GO" id="GO:0005524">
    <property type="term" value="F:ATP binding"/>
    <property type="evidence" value="ECO:0007669"/>
    <property type="project" value="UniProtKB-KW"/>
</dbReference>
<evidence type="ECO:0000313" key="10">
    <source>
        <dbReference type="Proteomes" id="UP001445335"/>
    </source>
</evidence>
<organism evidence="9 10">
    <name type="scientific">Elliptochloris bilobata</name>
    <dbReference type="NCBI Taxonomy" id="381761"/>
    <lineage>
        <taxon>Eukaryota</taxon>
        <taxon>Viridiplantae</taxon>
        <taxon>Chlorophyta</taxon>
        <taxon>core chlorophytes</taxon>
        <taxon>Trebouxiophyceae</taxon>
        <taxon>Trebouxiophyceae incertae sedis</taxon>
        <taxon>Elliptochloris clade</taxon>
        <taxon>Elliptochloris</taxon>
    </lineage>
</organism>
<feature type="region of interest" description="Disordered" evidence="6">
    <location>
        <begin position="70"/>
        <end position="89"/>
    </location>
</feature>
<dbReference type="CDD" id="cd18808">
    <property type="entry name" value="SF1_C_Upf1"/>
    <property type="match status" value="1"/>
</dbReference>
<keyword evidence="3" id="KW-0378">Hydrolase</keyword>